<reference evidence="3 4" key="1">
    <citation type="submission" date="2024-10" db="EMBL/GenBank/DDBJ databases">
        <authorList>
            <person name="Cho J.-C."/>
        </authorList>
    </citation>
    <scope>NUCLEOTIDE SEQUENCE [LARGE SCALE GENOMIC DNA]</scope>
    <source>
        <strain evidence="3 4">KCTC29696</strain>
    </source>
</reference>
<dbReference type="EMBL" id="JBIHMK010000030">
    <property type="protein sequence ID" value="MFH0248649.1"/>
    <property type="molecule type" value="Genomic_DNA"/>
</dbReference>
<sequence>MRIRGTGRDGGTGGLPPRDDRGQVAVEFASMAPIILVTLVLLWQAALVGYAFSLAGNAADKAVRAGATTDTWRQSRNQACDRAGRENLPDTWTATIRCYEDGDMVEAVVRVKVPVLFPGGVDFPLWISGRTAAAKES</sequence>
<protein>
    <submittedName>
        <fullName evidence="3">Pilus assembly protein</fullName>
    </submittedName>
</protein>
<organism evidence="3 4">
    <name type="scientific">Streptomyces chitinivorans</name>
    <dbReference type="NCBI Taxonomy" id="1257027"/>
    <lineage>
        <taxon>Bacteria</taxon>
        <taxon>Bacillati</taxon>
        <taxon>Actinomycetota</taxon>
        <taxon>Actinomycetes</taxon>
        <taxon>Kitasatosporales</taxon>
        <taxon>Streptomycetaceae</taxon>
        <taxon>Streptomyces</taxon>
    </lineage>
</organism>
<gene>
    <name evidence="3" type="ORF">ACG5V6_10545</name>
</gene>
<accession>A0ABW7HS24</accession>
<evidence type="ECO:0000313" key="4">
    <source>
        <dbReference type="Proteomes" id="UP001607069"/>
    </source>
</evidence>
<comment type="caution">
    <text evidence="3">The sequence shown here is derived from an EMBL/GenBank/DDBJ whole genome shotgun (WGS) entry which is preliminary data.</text>
</comment>
<keyword evidence="1" id="KW-1133">Transmembrane helix</keyword>
<dbReference type="Pfam" id="PF07811">
    <property type="entry name" value="TadE"/>
    <property type="match status" value="1"/>
</dbReference>
<evidence type="ECO:0000256" key="1">
    <source>
        <dbReference type="SAM" id="Phobius"/>
    </source>
</evidence>
<name>A0ABW7HS24_9ACTN</name>
<dbReference type="InterPro" id="IPR012495">
    <property type="entry name" value="TadE-like_dom"/>
</dbReference>
<dbReference type="Proteomes" id="UP001607069">
    <property type="component" value="Unassembled WGS sequence"/>
</dbReference>
<keyword evidence="4" id="KW-1185">Reference proteome</keyword>
<keyword evidence="1" id="KW-0812">Transmembrane</keyword>
<feature type="domain" description="TadE-like" evidence="2">
    <location>
        <begin position="22"/>
        <end position="64"/>
    </location>
</feature>
<keyword evidence="1" id="KW-0472">Membrane</keyword>
<evidence type="ECO:0000259" key="2">
    <source>
        <dbReference type="Pfam" id="PF07811"/>
    </source>
</evidence>
<proteinExistence type="predicted"/>
<dbReference type="RefSeq" id="WP_279950654.1">
    <property type="nucleotide sequence ID" value="NZ_BAABEN010000016.1"/>
</dbReference>
<feature type="transmembrane region" description="Helical" evidence="1">
    <location>
        <begin position="28"/>
        <end position="52"/>
    </location>
</feature>
<evidence type="ECO:0000313" key="3">
    <source>
        <dbReference type="EMBL" id="MFH0248649.1"/>
    </source>
</evidence>